<dbReference type="PANTHER" id="PTHR43284">
    <property type="entry name" value="ASPARAGINE SYNTHETASE (GLUTAMINE-HYDROLYZING)"/>
    <property type="match status" value="1"/>
</dbReference>
<dbReference type="Gene3D" id="3.40.50.620">
    <property type="entry name" value="HUPs"/>
    <property type="match status" value="2"/>
</dbReference>
<organism evidence="9 10">
    <name type="scientific">Brevundimonas vitisensis</name>
    <dbReference type="NCBI Taxonomy" id="2800818"/>
    <lineage>
        <taxon>Bacteria</taxon>
        <taxon>Pseudomonadati</taxon>
        <taxon>Pseudomonadota</taxon>
        <taxon>Alphaproteobacteria</taxon>
        <taxon>Caulobacterales</taxon>
        <taxon>Caulobacteraceae</taxon>
        <taxon>Brevundimonas</taxon>
    </lineage>
</organism>
<dbReference type="PANTHER" id="PTHR43284:SF1">
    <property type="entry name" value="ASPARAGINE SYNTHETASE"/>
    <property type="match status" value="1"/>
</dbReference>
<dbReference type="InterPro" id="IPR029055">
    <property type="entry name" value="Ntn_hydrolases_N"/>
</dbReference>
<keyword evidence="4" id="KW-0547">Nucleotide-binding</keyword>
<evidence type="ECO:0000256" key="2">
    <source>
        <dbReference type="ARBA" id="ARBA00005752"/>
    </source>
</evidence>
<comment type="similarity">
    <text evidence="2">Belongs to the asparagine synthetase family.</text>
</comment>
<dbReference type="RefSeq" id="WP_201102934.1">
    <property type="nucleotide sequence ID" value="NZ_CP067977.1"/>
</dbReference>
<protein>
    <recommendedName>
        <fullName evidence="3">asparagine synthase (glutamine-hydrolyzing)</fullName>
        <ecNumber evidence="3">6.3.5.4</ecNumber>
    </recommendedName>
</protein>
<evidence type="ECO:0000256" key="1">
    <source>
        <dbReference type="ARBA" id="ARBA00005187"/>
    </source>
</evidence>
<evidence type="ECO:0000313" key="10">
    <source>
        <dbReference type="Proteomes" id="UP000595448"/>
    </source>
</evidence>
<dbReference type="InterPro" id="IPR051786">
    <property type="entry name" value="ASN_synthetase/amidase"/>
</dbReference>
<accession>A0ABX7BLV9</accession>
<proteinExistence type="inferred from homology"/>
<evidence type="ECO:0000256" key="4">
    <source>
        <dbReference type="ARBA" id="ARBA00022741"/>
    </source>
</evidence>
<feature type="domain" description="Glutamine amidotransferase type-2" evidence="8">
    <location>
        <begin position="82"/>
        <end position="145"/>
    </location>
</feature>
<dbReference type="EMBL" id="CP067977">
    <property type="protein sequence ID" value="QQQ18564.1"/>
    <property type="molecule type" value="Genomic_DNA"/>
</dbReference>
<dbReference type="PIRSF" id="PIRSF001589">
    <property type="entry name" value="Asn_synthetase_glu-h"/>
    <property type="match status" value="1"/>
</dbReference>
<evidence type="ECO:0000256" key="5">
    <source>
        <dbReference type="ARBA" id="ARBA00022840"/>
    </source>
</evidence>
<dbReference type="Gene3D" id="3.60.20.10">
    <property type="entry name" value="Glutamine Phosphoribosylpyrophosphate, subunit 1, domain 1"/>
    <property type="match status" value="1"/>
</dbReference>
<dbReference type="Pfam" id="PF00733">
    <property type="entry name" value="Asn_synthase"/>
    <property type="match status" value="1"/>
</dbReference>
<evidence type="ECO:0000256" key="3">
    <source>
        <dbReference type="ARBA" id="ARBA00012737"/>
    </source>
</evidence>
<reference evidence="9 10" key="1">
    <citation type="submission" date="2021-01" db="EMBL/GenBank/DDBJ databases">
        <title>Brevundimonas vitis sp. nov., an bacterium isolated from grape (Vitis vinifera).</title>
        <authorList>
            <person name="Jiang L."/>
            <person name="Lee J."/>
        </authorList>
    </citation>
    <scope>NUCLEOTIDE SEQUENCE [LARGE SCALE GENOMIC DNA]</scope>
    <source>
        <strain evidence="9 10">GRTSA-9</strain>
    </source>
</reference>
<dbReference type="InterPro" id="IPR006426">
    <property type="entry name" value="Asn_synth_AEB"/>
</dbReference>
<name>A0ABX7BLV9_9CAUL</name>
<dbReference type="InterPro" id="IPR001962">
    <property type="entry name" value="Asn_synthase"/>
</dbReference>
<comment type="catalytic activity">
    <reaction evidence="6">
        <text>L-aspartate + L-glutamine + ATP + H2O = L-asparagine + L-glutamate + AMP + diphosphate + H(+)</text>
        <dbReference type="Rhea" id="RHEA:12228"/>
        <dbReference type="ChEBI" id="CHEBI:15377"/>
        <dbReference type="ChEBI" id="CHEBI:15378"/>
        <dbReference type="ChEBI" id="CHEBI:29985"/>
        <dbReference type="ChEBI" id="CHEBI:29991"/>
        <dbReference type="ChEBI" id="CHEBI:30616"/>
        <dbReference type="ChEBI" id="CHEBI:33019"/>
        <dbReference type="ChEBI" id="CHEBI:58048"/>
        <dbReference type="ChEBI" id="CHEBI:58359"/>
        <dbReference type="ChEBI" id="CHEBI:456215"/>
        <dbReference type="EC" id="6.3.5.4"/>
    </reaction>
</comment>
<gene>
    <name evidence="9" type="ORF">JIP62_14970</name>
</gene>
<dbReference type="EC" id="6.3.5.4" evidence="3"/>
<sequence length="630" mass="67547">MRLICGILRLDGATASSEDVRAMASAMTAPGLSPDVSIRPNGPVAFGVLDFAGRGGGVEERDGWIVAADARLDRSNRSPADAFLGAIHEHGPDFPDRTDGDYAVALWDRRSATLWLGRDFMGVRPLAWTCRPGGVLAFASLPKGLHGAGLASASIDPVAYGLKFAQQYFRGGDSGFSDIAYLPAGHSLALSVGRDALPRIHRAYCPDRRQVGRWKGTAQQAADTLRDLLEDAVASRMPADGKVACHLSGGLDSSAITVMAARQARSAGGRVLALSMTTARAIGPERLDERPLIAAILDQERDVSHVVVHDTLPLPGQAEDIDWPGSIVQGADDLMMAHAAAFGAPRLLSGVGGDEGATYNGAGLYACLFRQGHLPTLIRELPARAQSDGMSVSVAMRERLLMPLLPAGLKRRLGRKTNAADASHGIGRYLDPELRRLVTARMMPVILQSNTAEERALAFADHHIPSRCTYYAIMGARHGIAPSFPLLDRRVVDFALSLPLHLFLSDGFSRQPFRRAMQGILPDSVRLAREKVGLGDQRYTDYASHRDDLIAQAEALRKAPSATSQVFDLEAIRAGLQLLPHPDRARPDGTIDREALAPGVRPWIPLMAVTCLIAAGRGDRAAGGTRADDR</sequence>
<dbReference type="SUPFAM" id="SSF56235">
    <property type="entry name" value="N-terminal nucleophile aminohydrolases (Ntn hydrolases)"/>
    <property type="match status" value="1"/>
</dbReference>
<keyword evidence="5" id="KW-0067">ATP-binding</keyword>
<keyword evidence="10" id="KW-1185">Reference proteome</keyword>
<comment type="pathway">
    <text evidence="1">Amino-acid biosynthesis; L-asparagine biosynthesis; L-asparagine from L-aspartate (L-Gln route): step 1/1.</text>
</comment>
<evidence type="ECO:0000256" key="6">
    <source>
        <dbReference type="ARBA" id="ARBA00048741"/>
    </source>
</evidence>
<evidence type="ECO:0000259" key="8">
    <source>
        <dbReference type="Pfam" id="PF13537"/>
    </source>
</evidence>
<dbReference type="Proteomes" id="UP000595448">
    <property type="component" value="Chromosome"/>
</dbReference>
<dbReference type="Pfam" id="PF13537">
    <property type="entry name" value="GATase_7"/>
    <property type="match status" value="1"/>
</dbReference>
<dbReference type="InterPro" id="IPR014729">
    <property type="entry name" value="Rossmann-like_a/b/a_fold"/>
</dbReference>
<dbReference type="SUPFAM" id="SSF52402">
    <property type="entry name" value="Adenine nucleotide alpha hydrolases-like"/>
    <property type="match status" value="1"/>
</dbReference>
<dbReference type="InterPro" id="IPR017932">
    <property type="entry name" value="GATase_2_dom"/>
</dbReference>
<feature type="domain" description="Asparagine synthetase" evidence="7">
    <location>
        <begin position="225"/>
        <end position="578"/>
    </location>
</feature>
<evidence type="ECO:0000313" key="9">
    <source>
        <dbReference type="EMBL" id="QQQ18564.1"/>
    </source>
</evidence>
<evidence type="ECO:0000259" key="7">
    <source>
        <dbReference type="Pfam" id="PF00733"/>
    </source>
</evidence>